<keyword evidence="3" id="KW-0540">Nuclease</keyword>
<evidence type="ECO:0000313" key="4">
    <source>
        <dbReference type="Proteomes" id="UP001304671"/>
    </source>
</evidence>
<reference evidence="3 4" key="1">
    <citation type="submission" date="2023-12" db="EMBL/GenBank/DDBJ databases">
        <title>Novel species of the genus Arcicella isolated from rivers.</title>
        <authorList>
            <person name="Lu H."/>
        </authorList>
    </citation>
    <scope>NUCLEOTIDE SEQUENCE [LARGE SCALE GENOMIC DNA]</scope>
    <source>
        <strain evidence="3 4">LMG 21963</strain>
    </source>
</reference>
<feature type="domain" description="Cas6b C-terminal" evidence="1">
    <location>
        <begin position="107"/>
        <end position="227"/>
    </location>
</feature>
<dbReference type="Pfam" id="PF17955">
    <property type="entry name" value="Cas6b_N"/>
    <property type="match status" value="1"/>
</dbReference>
<feature type="domain" description="Cas6b N-terminal" evidence="2">
    <location>
        <begin position="18"/>
        <end position="82"/>
    </location>
</feature>
<keyword evidence="3" id="KW-0255">Endonuclease</keyword>
<dbReference type="GO" id="GO:0004519">
    <property type="term" value="F:endonuclease activity"/>
    <property type="evidence" value="ECO:0007669"/>
    <property type="project" value="UniProtKB-KW"/>
</dbReference>
<dbReference type="EMBL" id="JAYFUL010000051">
    <property type="protein sequence ID" value="MEA5260324.1"/>
    <property type="molecule type" value="Genomic_DNA"/>
</dbReference>
<dbReference type="InterPro" id="IPR041528">
    <property type="entry name" value="Cas6b_N"/>
</dbReference>
<comment type="caution">
    <text evidence="3">The sequence shown here is derived from an EMBL/GenBank/DDBJ whole genome shotgun (WGS) entry which is preliminary data.</text>
</comment>
<organism evidence="3 4">
    <name type="scientific">Arcicella aquatica</name>
    <dbReference type="NCBI Taxonomy" id="217141"/>
    <lineage>
        <taxon>Bacteria</taxon>
        <taxon>Pseudomonadati</taxon>
        <taxon>Bacteroidota</taxon>
        <taxon>Cytophagia</taxon>
        <taxon>Cytophagales</taxon>
        <taxon>Flectobacillaceae</taxon>
        <taxon>Arcicella</taxon>
    </lineage>
</organism>
<evidence type="ECO:0000313" key="3">
    <source>
        <dbReference type="EMBL" id="MEA5260324.1"/>
    </source>
</evidence>
<name>A0ABU5QU34_9BACT</name>
<dbReference type="RefSeq" id="WP_323252733.1">
    <property type="nucleotide sequence ID" value="NZ_JAYFUL010000051.1"/>
</dbReference>
<evidence type="ECO:0000259" key="1">
    <source>
        <dbReference type="Pfam" id="PF17262"/>
    </source>
</evidence>
<keyword evidence="3" id="KW-0378">Hydrolase</keyword>
<dbReference type="InterPro" id="IPR020209">
    <property type="entry name" value="Cas6b_C"/>
</dbReference>
<dbReference type="Proteomes" id="UP001304671">
    <property type="component" value="Unassembled WGS sequence"/>
</dbReference>
<proteinExistence type="predicted"/>
<dbReference type="Pfam" id="PF17262">
    <property type="entry name" value="Cas6b_C"/>
    <property type="match status" value="1"/>
</dbReference>
<accession>A0ABU5QU34</accession>
<sequence>MTLIRSMLVVFPQIKVGEDILKFRSFINHQLNRENDLFHNHAEQKNSVIYRYPRIHYRNINGVAAIFGIKEGYTALNELLSEKLDKFPPKFQQFVRNENRTSLALIDTIQTYQLNHWLALNLTKNKDGSTLNREEIFEELNTIDKKKEMLRSILVAQLLGFCREMSVELPQGGISVEILTFNSTGKHKIVSETGTAFFTGFKTTYRSNLLLPDYVAFGKAVSKGYGWQTLIK</sequence>
<keyword evidence="4" id="KW-1185">Reference proteome</keyword>
<evidence type="ECO:0000259" key="2">
    <source>
        <dbReference type="Pfam" id="PF17955"/>
    </source>
</evidence>
<protein>
    <submittedName>
        <fullName evidence="3">CRISPR-associated endonuclease Cas6</fullName>
    </submittedName>
</protein>
<gene>
    <name evidence="3" type="ORF">VB264_21170</name>
</gene>